<dbReference type="InterPro" id="IPR051536">
    <property type="entry name" value="UDG_Type-4/5"/>
</dbReference>
<keyword evidence="6" id="KW-0479">Metal-binding</keyword>
<dbReference type="NCBIfam" id="TIGR00758">
    <property type="entry name" value="UDG_fam4"/>
    <property type="match status" value="1"/>
</dbReference>
<dbReference type="GO" id="GO:0046872">
    <property type="term" value="F:metal ion binding"/>
    <property type="evidence" value="ECO:0007669"/>
    <property type="project" value="UniProtKB-KW"/>
</dbReference>
<keyword evidence="11" id="KW-0234">DNA repair</keyword>
<dbReference type="SMART" id="SM00986">
    <property type="entry name" value="UDG"/>
    <property type="match status" value="1"/>
</dbReference>
<sequence length="276" mass="29197">MTPADPSSAAARRATESALAFWADAGVDVAYADAPIDRLAEGMERLKAKPAPAAPKPLKGAATPLQSPDVGAALAQARAAAAAAQDLDALKAAIEAFDGCGLKFEGARQAVFARGTPDAPLMIIGEGPGQEEDARGEPFVGRAGQLLDRMIAAAGLDGRVFITNTVFWRPPGNRTPSPAEQAVCAPFLERAIQLVNPKMLLLAGGASAKSVLKREEGILSMRGRWFEWHGEASGLTLPALPTLHPAFLLRQPAAKKKAWQDLLMLTERLDRPERPD</sequence>
<evidence type="ECO:0000256" key="7">
    <source>
        <dbReference type="ARBA" id="ARBA00022763"/>
    </source>
</evidence>
<organism evidence="13 14">
    <name type="scientific">Caulobacter mirabilis</name>
    <dbReference type="NCBI Taxonomy" id="69666"/>
    <lineage>
        <taxon>Bacteria</taxon>
        <taxon>Pseudomonadati</taxon>
        <taxon>Pseudomonadota</taxon>
        <taxon>Alphaproteobacteria</taxon>
        <taxon>Caulobacterales</taxon>
        <taxon>Caulobacteraceae</taxon>
        <taxon>Caulobacter</taxon>
    </lineage>
</organism>
<evidence type="ECO:0000256" key="1">
    <source>
        <dbReference type="ARBA" id="ARBA00001400"/>
    </source>
</evidence>
<dbReference type="InterPro" id="IPR005122">
    <property type="entry name" value="Uracil-DNA_glycosylase-like"/>
</dbReference>
<gene>
    <name evidence="13" type="ORF">CSW64_14235</name>
</gene>
<proteinExistence type="inferred from homology"/>
<keyword evidence="14" id="KW-1185">Reference proteome</keyword>
<evidence type="ECO:0000256" key="4">
    <source>
        <dbReference type="ARBA" id="ARBA00019403"/>
    </source>
</evidence>
<keyword evidence="7" id="KW-0227">DNA damage</keyword>
<keyword evidence="5" id="KW-0004">4Fe-4S</keyword>
<keyword evidence="8" id="KW-0378">Hydrolase</keyword>
<evidence type="ECO:0000256" key="10">
    <source>
        <dbReference type="ARBA" id="ARBA00023014"/>
    </source>
</evidence>
<reference evidence="13 14" key="1">
    <citation type="submission" date="2017-10" db="EMBL/GenBank/DDBJ databases">
        <title>Genome sequence of Caulobacter mirabilis FWC38.</title>
        <authorList>
            <person name="Fiebig A."/>
            <person name="Crosson S."/>
        </authorList>
    </citation>
    <scope>NUCLEOTIDE SEQUENCE [LARGE SCALE GENOMIC DNA]</scope>
    <source>
        <strain evidence="13 14">FWC 38</strain>
    </source>
</reference>
<evidence type="ECO:0000256" key="11">
    <source>
        <dbReference type="ARBA" id="ARBA00023204"/>
    </source>
</evidence>
<accession>A0A2D2AZR4</accession>
<dbReference type="OrthoDB" id="5290748at2"/>
<dbReference type="Gene3D" id="3.40.470.10">
    <property type="entry name" value="Uracil-DNA glycosylase-like domain"/>
    <property type="match status" value="1"/>
</dbReference>
<dbReference type="SUPFAM" id="SSF52141">
    <property type="entry name" value="Uracil-DNA glycosylase-like"/>
    <property type="match status" value="1"/>
</dbReference>
<dbReference type="RefSeq" id="WP_099622735.1">
    <property type="nucleotide sequence ID" value="NZ_CP024201.1"/>
</dbReference>
<dbReference type="Proteomes" id="UP000228945">
    <property type="component" value="Chromosome"/>
</dbReference>
<dbReference type="GO" id="GO:0004844">
    <property type="term" value="F:uracil DNA N-glycosylase activity"/>
    <property type="evidence" value="ECO:0007669"/>
    <property type="project" value="UniProtKB-EC"/>
</dbReference>
<dbReference type="PANTHER" id="PTHR33693:SF1">
    <property type="entry name" value="TYPE-4 URACIL-DNA GLYCOSYLASE"/>
    <property type="match status" value="1"/>
</dbReference>
<dbReference type="Pfam" id="PF03167">
    <property type="entry name" value="UDG"/>
    <property type="match status" value="1"/>
</dbReference>
<dbReference type="GO" id="GO:0051539">
    <property type="term" value="F:4 iron, 4 sulfur cluster binding"/>
    <property type="evidence" value="ECO:0007669"/>
    <property type="project" value="UniProtKB-KW"/>
</dbReference>
<evidence type="ECO:0000259" key="12">
    <source>
        <dbReference type="SMART" id="SM00986"/>
    </source>
</evidence>
<dbReference type="InterPro" id="IPR036895">
    <property type="entry name" value="Uracil-DNA_glycosylase-like_sf"/>
</dbReference>
<dbReference type="EMBL" id="CP024201">
    <property type="protein sequence ID" value="ATQ43485.1"/>
    <property type="molecule type" value="Genomic_DNA"/>
</dbReference>
<comment type="similarity">
    <text evidence="2">Belongs to the uracil-DNA glycosylase (UDG) superfamily. Type 4 (UDGa) family.</text>
</comment>
<dbReference type="SMART" id="SM00987">
    <property type="entry name" value="UreE_C"/>
    <property type="match status" value="1"/>
</dbReference>
<evidence type="ECO:0000256" key="9">
    <source>
        <dbReference type="ARBA" id="ARBA00023004"/>
    </source>
</evidence>
<dbReference type="PANTHER" id="PTHR33693">
    <property type="entry name" value="TYPE-5 URACIL-DNA GLYCOSYLASE"/>
    <property type="match status" value="1"/>
</dbReference>
<dbReference type="InterPro" id="IPR005273">
    <property type="entry name" value="Ura-DNA_glyco_family4"/>
</dbReference>
<comment type="catalytic activity">
    <reaction evidence="1">
        <text>Hydrolyzes single-stranded DNA or mismatched double-stranded DNA and polynucleotides, releasing free uracil.</text>
        <dbReference type="EC" id="3.2.2.27"/>
    </reaction>
</comment>
<dbReference type="CDD" id="cd10030">
    <property type="entry name" value="UDG-F4_TTUDGA_SPO1dp_like"/>
    <property type="match status" value="1"/>
</dbReference>
<evidence type="ECO:0000256" key="2">
    <source>
        <dbReference type="ARBA" id="ARBA00006521"/>
    </source>
</evidence>
<evidence type="ECO:0000256" key="5">
    <source>
        <dbReference type="ARBA" id="ARBA00022485"/>
    </source>
</evidence>
<evidence type="ECO:0000256" key="6">
    <source>
        <dbReference type="ARBA" id="ARBA00022723"/>
    </source>
</evidence>
<dbReference type="EC" id="3.2.2.27" evidence="3"/>
<feature type="domain" description="Uracil-DNA glycosylase-like" evidence="12">
    <location>
        <begin position="112"/>
        <end position="263"/>
    </location>
</feature>
<protein>
    <recommendedName>
        <fullName evidence="4">Type-4 uracil-DNA glycosylase</fullName>
        <ecNumber evidence="3">3.2.2.27</ecNumber>
    </recommendedName>
</protein>
<dbReference type="GO" id="GO:0006281">
    <property type="term" value="P:DNA repair"/>
    <property type="evidence" value="ECO:0007669"/>
    <property type="project" value="UniProtKB-KW"/>
</dbReference>
<name>A0A2D2AZR4_9CAUL</name>
<keyword evidence="10" id="KW-0411">Iron-sulfur</keyword>
<evidence type="ECO:0000313" key="13">
    <source>
        <dbReference type="EMBL" id="ATQ43485.1"/>
    </source>
</evidence>
<evidence type="ECO:0000256" key="8">
    <source>
        <dbReference type="ARBA" id="ARBA00022801"/>
    </source>
</evidence>
<evidence type="ECO:0000256" key="3">
    <source>
        <dbReference type="ARBA" id="ARBA00012030"/>
    </source>
</evidence>
<keyword evidence="9" id="KW-0408">Iron</keyword>
<dbReference type="AlphaFoldDB" id="A0A2D2AZR4"/>
<evidence type="ECO:0000313" key="14">
    <source>
        <dbReference type="Proteomes" id="UP000228945"/>
    </source>
</evidence>
<dbReference type="KEGG" id="cmb:CSW64_14235"/>